<dbReference type="STRING" id="596151.DesfrDRAFT_0899"/>
<dbReference type="EMBL" id="AECZ01000004">
    <property type="protein sequence ID" value="EFL52410.1"/>
    <property type="molecule type" value="Genomic_DNA"/>
</dbReference>
<reference evidence="6 7" key="1">
    <citation type="submission" date="2010-08" db="EMBL/GenBank/DDBJ databases">
        <title>The draft genome of Desulfovibrio fructosovorans JJ.</title>
        <authorList>
            <consortium name="US DOE Joint Genome Institute (JGI-PGF)"/>
            <person name="Lucas S."/>
            <person name="Copeland A."/>
            <person name="Lapidus A."/>
            <person name="Cheng J.-F."/>
            <person name="Bruce D."/>
            <person name="Goodwin L."/>
            <person name="Pitluck S."/>
            <person name="Land M.L."/>
            <person name="Hauser L."/>
            <person name="Chang Y.-J."/>
            <person name="Jeffries C."/>
            <person name="Wall J.D."/>
            <person name="Stahl D.A."/>
            <person name="Arkin A.P."/>
            <person name="Dehal P."/>
            <person name="Stolyar S.M."/>
            <person name="Hazen T.C."/>
            <person name="Woyke T.J."/>
        </authorList>
    </citation>
    <scope>NUCLEOTIDE SEQUENCE [LARGE SCALE GENOMIC DNA]</scope>
    <source>
        <strain evidence="6 7">JJ</strain>
    </source>
</reference>
<evidence type="ECO:0000313" key="7">
    <source>
        <dbReference type="Proteomes" id="UP000006250"/>
    </source>
</evidence>
<evidence type="ECO:0000259" key="4">
    <source>
        <dbReference type="PROSITE" id="PS50043"/>
    </source>
</evidence>
<dbReference type="InterPro" id="IPR011006">
    <property type="entry name" value="CheY-like_superfamily"/>
</dbReference>
<dbReference type="CDD" id="cd06170">
    <property type="entry name" value="LuxR_C_like"/>
    <property type="match status" value="1"/>
</dbReference>
<feature type="modified residue" description="4-aspartylphosphate" evidence="3">
    <location>
        <position position="56"/>
    </location>
</feature>
<dbReference type="PRINTS" id="PR00038">
    <property type="entry name" value="HTHLUXR"/>
</dbReference>
<dbReference type="InterPro" id="IPR000792">
    <property type="entry name" value="Tscrpt_reg_LuxR_C"/>
</dbReference>
<dbReference type="OrthoDB" id="9780312at2"/>
<organism evidence="6 7">
    <name type="scientific">Solidesulfovibrio fructosivorans JJ]</name>
    <dbReference type="NCBI Taxonomy" id="596151"/>
    <lineage>
        <taxon>Bacteria</taxon>
        <taxon>Pseudomonadati</taxon>
        <taxon>Thermodesulfobacteriota</taxon>
        <taxon>Desulfovibrionia</taxon>
        <taxon>Desulfovibrionales</taxon>
        <taxon>Desulfovibrionaceae</taxon>
        <taxon>Solidesulfovibrio</taxon>
    </lineage>
</organism>
<evidence type="ECO:0000256" key="2">
    <source>
        <dbReference type="ARBA" id="ARBA00023125"/>
    </source>
</evidence>
<evidence type="ECO:0000313" key="6">
    <source>
        <dbReference type="EMBL" id="EFL52410.1"/>
    </source>
</evidence>
<proteinExistence type="predicted"/>
<dbReference type="Proteomes" id="UP000006250">
    <property type="component" value="Unassembled WGS sequence"/>
</dbReference>
<keyword evidence="7" id="KW-1185">Reference proteome</keyword>
<dbReference type="AlphaFoldDB" id="E1JTF0"/>
<evidence type="ECO:0000256" key="1">
    <source>
        <dbReference type="ARBA" id="ARBA00022553"/>
    </source>
</evidence>
<protein>
    <submittedName>
        <fullName evidence="6">Two component transcriptional regulator, LuxR family</fullName>
    </submittedName>
</protein>
<evidence type="ECO:0000259" key="5">
    <source>
        <dbReference type="PROSITE" id="PS50110"/>
    </source>
</evidence>
<dbReference type="SUPFAM" id="SSF52172">
    <property type="entry name" value="CheY-like"/>
    <property type="match status" value="1"/>
</dbReference>
<gene>
    <name evidence="6" type="ORF">DesfrDRAFT_0899</name>
</gene>
<accession>E1JTF0</accession>
<dbReference type="PANTHER" id="PTHR43214:SF43">
    <property type="entry name" value="TWO-COMPONENT RESPONSE REGULATOR"/>
    <property type="match status" value="1"/>
</dbReference>
<dbReference type="eggNOG" id="COG2197">
    <property type="taxonomic scope" value="Bacteria"/>
</dbReference>
<dbReference type="InterPro" id="IPR001789">
    <property type="entry name" value="Sig_transdc_resp-reg_receiver"/>
</dbReference>
<dbReference type="SMART" id="SM00448">
    <property type="entry name" value="REC"/>
    <property type="match status" value="1"/>
</dbReference>
<dbReference type="PROSITE" id="PS50043">
    <property type="entry name" value="HTH_LUXR_2"/>
    <property type="match status" value="1"/>
</dbReference>
<dbReference type="Pfam" id="PF00072">
    <property type="entry name" value="Response_reg"/>
    <property type="match status" value="1"/>
</dbReference>
<dbReference type="GO" id="GO:0000160">
    <property type="term" value="P:phosphorelay signal transduction system"/>
    <property type="evidence" value="ECO:0007669"/>
    <property type="project" value="InterPro"/>
</dbReference>
<name>E1JTF0_SOLFR</name>
<dbReference type="RefSeq" id="WP_005991498.1">
    <property type="nucleotide sequence ID" value="NZ_AECZ01000004.1"/>
</dbReference>
<dbReference type="SMART" id="SM00421">
    <property type="entry name" value="HTH_LUXR"/>
    <property type="match status" value="1"/>
</dbReference>
<feature type="domain" description="HTH luxR-type" evidence="4">
    <location>
        <begin position="147"/>
        <end position="212"/>
    </location>
</feature>
<keyword evidence="1 3" id="KW-0597">Phosphoprotein</keyword>
<dbReference type="Pfam" id="PF00196">
    <property type="entry name" value="GerE"/>
    <property type="match status" value="1"/>
</dbReference>
<dbReference type="InterPro" id="IPR039420">
    <property type="entry name" value="WalR-like"/>
</dbReference>
<dbReference type="InterPro" id="IPR016032">
    <property type="entry name" value="Sig_transdc_resp-reg_C-effctor"/>
</dbReference>
<dbReference type="GO" id="GO:0006355">
    <property type="term" value="P:regulation of DNA-templated transcription"/>
    <property type="evidence" value="ECO:0007669"/>
    <property type="project" value="InterPro"/>
</dbReference>
<sequence>MHSHRLLLVDDHQVVIEGIKGLFADHADIVIAGEATSGEQAVELASKLHPDVVIMDISMPGLNGVEATIAIRQAEPTADIIIYTMHSDQRFILELFKAGISGHVLKADDPALLVRAVETVCAGGTFFTTVTPQQLSRQFQGETAGDDEARLALLSRREMEVFRLLADGLALKRIAATLCISPKTVETHKYNIMEKLAAETPADLTKIALRHGLIKP</sequence>
<dbReference type="InterPro" id="IPR058245">
    <property type="entry name" value="NreC/VraR/RcsB-like_REC"/>
</dbReference>
<comment type="caution">
    <text evidence="6">The sequence shown here is derived from an EMBL/GenBank/DDBJ whole genome shotgun (WGS) entry which is preliminary data.</text>
</comment>
<dbReference type="PROSITE" id="PS50110">
    <property type="entry name" value="RESPONSE_REGULATORY"/>
    <property type="match status" value="1"/>
</dbReference>
<dbReference type="PANTHER" id="PTHR43214">
    <property type="entry name" value="TWO-COMPONENT RESPONSE REGULATOR"/>
    <property type="match status" value="1"/>
</dbReference>
<dbReference type="GO" id="GO:0003677">
    <property type="term" value="F:DNA binding"/>
    <property type="evidence" value="ECO:0007669"/>
    <property type="project" value="UniProtKB-KW"/>
</dbReference>
<keyword evidence="2" id="KW-0238">DNA-binding</keyword>
<evidence type="ECO:0000256" key="3">
    <source>
        <dbReference type="PROSITE-ProRule" id="PRU00169"/>
    </source>
</evidence>
<dbReference type="Gene3D" id="3.40.50.2300">
    <property type="match status" value="1"/>
</dbReference>
<dbReference type="SUPFAM" id="SSF46894">
    <property type="entry name" value="C-terminal effector domain of the bipartite response regulators"/>
    <property type="match status" value="1"/>
</dbReference>
<feature type="domain" description="Response regulatory" evidence="5">
    <location>
        <begin position="5"/>
        <end position="121"/>
    </location>
</feature>
<dbReference type="CDD" id="cd17535">
    <property type="entry name" value="REC_NarL-like"/>
    <property type="match status" value="1"/>
</dbReference>